<sequence>MKRPARKVLAFLLKGLILIDDKLLPATLIHYVAHEIPVYILAGLQSQDDQLDDMK</sequence>
<evidence type="ECO:0000313" key="1">
    <source>
        <dbReference type="EMBL" id="EWC43004.1"/>
    </source>
</evidence>
<dbReference type="Proteomes" id="UP000026923">
    <property type="component" value="Unassembled WGS sequence"/>
</dbReference>
<protein>
    <submittedName>
        <fullName evidence="1">Uncharacterized protein</fullName>
    </submittedName>
</protein>
<name>A0A061JWG7_STUST</name>
<dbReference type="EMBL" id="AMCZ02000002">
    <property type="protein sequence ID" value="EWC43004.1"/>
    <property type="molecule type" value="Genomic_DNA"/>
</dbReference>
<reference evidence="1 2" key="1">
    <citation type="journal article" date="2013" name="Genome Announc.">
        <title>Draft Genome of the Nitrogen-Fixing Bacterium Pseudomonas stutzeri Strain KOS6 Isolated from Industrial Hydrocarbon Sludge.</title>
        <authorList>
            <person name="Grigoryeva T.V."/>
            <person name="Laikov A.V."/>
            <person name="Naumova R.P."/>
            <person name="Manolov A.I."/>
            <person name="Larin A.K."/>
            <person name="Karpova I.Y."/>
            <person name="Semashko T.A."/>
            <person name="Alexeev D.G."/>
            <person name="Kostryukova E.S."/>
            <person name="Muller R."/>
            <person name="Govorun V.M."/>
        </authorList>
    </citation>
    <scope>NUCLEOTIDE SEQUENCE [LARGE SCALE GENOMIC DNA]</scope>
    <source>
        <strain evidence="1 2">KOS6</strain>
    </source>
</reference>
<dbReference type="AlphaFoldDB" id="A0A061JWG7"/>
<evidence type="ECO:0000313" key="2">
    <source>
        <dbReference type="Proteomes" id="UP000026923"/>
    </source>
</evidence>
<proteinExistence type="predicted"/>
<accession>A0A061JWG7</accession>
<comment type="caution">
    <text evidence="1">The sequence shown here is derived from an EMBL/GenBank/DDBJ whole genome shotgun (WGS) entry which is preliminary data.</text>
</comment>
<dbReference type="HOGENOM" id="CLU_3029034_0_0_6"/>
<organism evidence="1 2">
    <name type="scientific">Stutzerimonas stutzeri KOS6</name>
    <dbReference type="NCBI Taxonomy" id="1218352"/>
    <lineage>
        <taxon>Bacteria</taxon>
        <taxon>Pseudomonadati</taxon>
        <taxon>Pseudomonadota</taxon>
        <taxon>Gammaproteobacteria</taxon>
        <taxon>Pseudomonadales</taxon>
        <taxon>Pseudomonadaceae</taxon>
        <taxon>Stutzerimonas</taxon>
    </lineage>
</organism>
<gene>
    <name evidence="1" type="ORF">B597_002790</name>
</gene>